<protein>
    <submittedName>
        <fullName evidence="3">DNA-processing protein DprA</fullName>
    </submittedName>
</protein>
<dbReference type="Gene3D" id="3.40.50.450">
    <property type="match status" value="1"/>
</dbReference>
<dbReference type="InterPro" id="IPR057666">
    <property type="entry name" value="DrpA_SLOG"/>
</dbReference>
<organism evidence="3 4">
    <name type="scientific">Leucobacter muris</name>
    <dbReference type="NCBI Taxonomy" id="1935379"/>
    <lineage>
        <taxon>Bacteria</taxon>
        <taxon>Bacillati</taxon>
        <taxon>Actinomycetota</taxon>
        <taxon>Actinomycetes</taxon>
        <taxon>Micrococcales</taxon>
        <taxon>Microbacteriaceae</taxon>
        <taxon>Leucobacter</taxon>
    </lineage>
</organism>
<accession>A0ABX5QCY5</accession>
<dbReference type="PANTHER" id="PTHR43022">
    <property type="entry name" value="PROTEIN SMF"/>
    <property type="match status" value="1"/>
</dbReference>
<dbReference type="PANTHER" id="PTHR43022:SF1">
    <property type="entry name" value="PROTEIN SMF"/>
    <property type="match status" value="1"/>
</dbReference>
<evidence type="ECO:0000256" key="1">
    <source>
        <dbReference type="ARBA" id="ARBA00006525"/>
    </source>
</evidence>
<evidence type="ECO:0000313" key="4">
    <source>
        <dbReference type="Proteomes" id="UP000285768"/>
    </source>
</evidence>
<evidence type="ECO:0000259" key="2">
    <source>
        <dbReference type="Pfam" id="PF02481"/>
    </source>
</evidence>
<dbReference type="SUPFAM" id="SSF102405">
    <property type="entry name" value="MCP/YpsA-like"/>
    <property type="match status" value="1"/>
</dbReference>
<evidence type="ECO:0000313" key="3">
    <source>
        <dbReference type="EMBL" id="QAB16919.1"/>
    </source>
</evidence>
<comment type="similarity">
    <text evidence="1">Belongs to the DprA/Smf family.</text>
</comment>
<dbReference type="EMBL" id="CP035037">
    <property type="protein sequence ID" value="QAB16919.1"/>
    <property type="molecule type" value="Genomic_DNA"/>
</dbReference>
<dbReference type="Proteomes" id="UP000285768">
    <property type="component" value="Chromosome"/>
</dbReference>
<gene>
    <name evidence="3" type="ORF">Leucomu_02350</name>
</gene>
<feature type="domain" description="Smf/DprA SLOG" evidence="2">
    <location>
        <begin position="87"/>
        <end position="301"/>
    </location>
</feature>
<sequence>MATFSEDMLTRMELATLAEPGNPVTGQLVRAIGLAETLALIRDPGAAIPAAVDPLQGVRWRQAAAARQRDALRDQIAELTDRHEFRVLTPGGAGWPVALNDLGDRAPLLLWARGNPELLTASVSSRVTITGARAATAYGVHVTQELAEDLAALPRVIVSGGAYGIDAAAHRAALTTGPAATMVVSASGLDRPYPPNNAELFERIVVQAGIQVSETPPGQGPSRERFVARSRLLAALSGATIITEASARSGSLLVAARAFELGRAVGAVPGPVTSVSSAGCHRLMREGIAETVTRAGEVAELMGPSPFPLAAAYQQVARRVAPDHSRAARRLAL</sequence>
<reference evidence="3 4" key="1">
    <citation type="submission" date="2019-01" db="EMBL/GenBank/DDBJ databases">
        <title>Leucobacter muris sp. nov. isolated from the nose of a laboratory mouse.</title>
        <authorList>
            <person name="Benga L."/>
            <person name="Sproeer C."/>
            <person name="Schumann P."/>
            <person name="Verbarg S."/>
            <person name="Bunk B."/>
            <person name="Engelhardt E."/>
            <person name="Benten P.M."/>
            <person name="Sager M."/>
        </authorList>
    </citation>
    <scope>NUCLEOTIDE SEQUENCE [LARGE SCALE GENOMIC DNA]</scope>
    <source>
        <strain evidence="3 4">DSM 101948</strain>
    </source>
</reference>
<name>A0ABX5QCY5_9MICO</name>
<dbReference type="InterPro" id="IPR003488">
    <property type="entry name" value="DprA"/>
</dbReference>
<dbReference type="RefSeq" id="WP_128386215.1">
    <property type="nucleotide sequence ID" value="NZ_CP035037.1"/>
</dbReference>
<keyword evidence="4" id="KW-1185">Reference proteome</keyword>
<dbReference type="Pfam" id="PF02481">
    <property type="entry name" value="DNA_processg_A"/>
    <property type="match status" value="1"/>
</dbReference>
<proteinExistence type="inferred from homology"/>